<dbReference type="eggNOG" id="COG0141">
    <property type="taxonomic scope" value="Bacteria"/>
</dbReference>
<evidence type="ECO:0000256" key="7">
    <source>
        <dbReference type="PIRSR" id="PIRSR000099-1"/>
    </source>
</evidence>
<keyword evidence="10" id="KW-1185">Reference proteome</keyword>
<dbReference type="Gene3D" id="1.20.5.1300">
    <property type="match status" value="1"/>
</dbReference>
<dbReference type="GO" id="GO:0000105">
    <property type="term" value="P:L-histidine biosynthetic process"/>
    <property type="evidence" value="ECO:0007669"/>
    <property type="project" value="InterPro"/>
</dbReference>
<dbReference type="InterPro" id="IPR012131">
    <property type="entry name" value="Hstdl_DH"/>
</dbReference>
<dbReference type="FunFam" id="3.40.50.1980:FF:000001">
    <property type="entry name" value="Histidinol dehydrogenase"/>
    <property type="match status" value="1"/>
</dbReference>
<dbReference type="InterPro" id="IPR022695">
    <property type="entry name" value="Histidinol_DH_monofunct"/>
</dbReference>
<keyword evidence="3" id="KW-0479">Metal-binding</keyword>
<evidence type="ECO:0000256" key="3">
    <source>
        <dbReference type="ARBA" id="ARBA00022723"/>
    </source>
</evidence>
<evidence type="ECO:0000313" key="10">
    <source>
        <dbReference type="Proteomes" id="UP000002318"/>
    </source>
</evidence>
<feature type="active site" description="Proton acceptor" evidence="7">
    <location>
        <position position="329"/>
    </location>
</feature>
<evidence type="ECO:0000256" key="1">
    <source>
        <dbReference type="ARBA" id="ARBA00001947"/>
    </source>
</evidence>
<dbReference type="PRINTS" id="PR00083">
    <property type="entry name" value="HOLDHDRGNASE"/>
</dbReference>
<dbReference type="STRING" id="573413.Spirs_2270"/>
<accession>E1R758</accession>
<dbReference type="AlphaFoldDB" id="E1R758"/>
<dbReference type="CDD" id="cd06572">
    <property type="entry name" value="Histidinol_dh"/>
    <property type="match status" value="1"/>
</dbReference>
<reference evidence="9 10" key="1">
    <citation type="journal article" date="2010" name="Stand. Genomic Sci.">
        <title>Complete genome sequence of Spirochaeta smaragdinae type strain (SEBR 4228).</title>
        <authorList>
            <person name="Mavromatis K."/>
            <person name="Yasawong M."/>
            <person name="Chertkov O."/>
            <person name="Lapidus A."/>
            <person name="Lucas S."/>
            <person name="Nolan M."/>
            <person name="Del Rio T.G."/>
            <person name="Tice H."/>
            <person name="Cheng J.F."/>
            <person name="Pitluck S."/>
            <person name="Liolios K."/>
            <person name="Ivanova N."/>
            <person name="Tapia R."/>
            <person name="Han C."/>
            <person name="Bruce D."/>
            <person name="Goodwin L."/>
            <person name="Pati A."/>
            <person name="Chen A."/>
            <person name="Palaniappan K."/>
            <person name="Land M."/>
            <person name="Hauser L."/>
            <person name="Chang Y.J."/>
            <person name="Jeffries C.D."/>
            <person name="Detter J.C."/>
            <person name="Rohde M."/>
            <person name="Brambilla E."/>
            <person name="Spring S."/>
            <person name="Goker M."/>
            <person name="Sikorski J."/>
            <person name="Woyke T."/>
            <person name="Bristow J."/>
            <person name="Eisen J.A."/>
            <person name="Markowitz V."/>
            <person name="Hugenholtz P."/>
            <person name="Klenk H.P."/>
            <person name="Kyrpides N.C."/>
        </authorList>
    </citation>
    <scope>NUCLEOTIDE SEQUENCE [LARGE SCALE GENOMIC DNA]</scope>
    <source>
        <strain evidence="10">DSM 11293 / JCM 15392 / SEBR 4228</strain>
    </source>
</reference>
<gene>
    <name evidence="9" type="ordered locus">Spirs_2270</name>
</gene>
<evidence type="ECO:0000256" key="8">
    <source>
        <dbReference type="RuleBase" id="RU004175"/>
    </source>
</evidence>
<dbReference type="GO" id="GO:0004399">
    <property type="term" value="F:histidinol dehydrogenase activity"/>
    <property type="evidence" value="ECO:0007669"/>
    <property type="project" value="UniProtKB-EC"/>
</dbReference>
<dbReference type="GO" id="GO:0005829">
    <property type="term" value="C:cytosol"/>
    <property type="evidence" value="ECO:0007669"/>
    <property type="project" value="TreeGrafter"/>
</dbReference>
<dbReference type="GO" id="GO:0051287">
    <property type="term" value="F:NAD binding"/>
    <property type="evidence" value="ECO:0007669"/>
    <property type="project" value="InterPro"/>
</dbReference>
<evidence type="ECO:0000256" key="4">
    <source>
        <dbReference type="ARBA" id="ARBA00022833"/>
    </source>
</evidence>
<dbReference type="Pfam" id="PF00815">
    <property type="entry name" value="Histidinol_dh"/>
    <property type="match status" value="1"/>
</dbReference>
<comment type="cofactor">
    <cofactor evidence="1">
        <name>Zn(2+)</name>
        <dbReference type="ChEBI" id="CHEBI:29105"/>
    </cofactor>
</comment>
<evidence type="ECO:0000256" key="5">
    <source>
        <dbReference type="ARBA" id="ARBA00023002"/>
    </source>
</evidence>
<dbReference type="Gene3D" id="3.40.50.1980">
    <property type="entry name" value="Nitrogenase molybdenum iron protein domain"/>
    <property type="match status" value="2"/>
</dbReference>
<dbReference type="PANTHER" id="PTHR21256">
    <property type="entry name" value="HISTIDINOL DEHYDROGENASE HDH"/>
    <property type="match status" value="1"/>
</dbReference>
<evidence type="ECO:0000256" key="2">
    <source>
        <dbReference type="ARBA" id="ARBA00010178"/>
    </source>
</evidence>
<dbReference type="KEGG" id="ssm:Spirs_2270"/>
<dbReference type="PANTHER" id="PTHR21256:SF2">
    <property type="entry name" value="HISTIDINE BIOSYNTHESIS TRIFUNCTIONAL PROTEIN"/>
    <property type="match status" value="1"/>
</dbReference>
<proteinExistence type="inferred from homology"/>
<dbReference type="InterPro" id="IPR016161">
    <property type="entry name" value="Ald_DH/histidinol_DH"/>
</dbReference>
<keyword evidence="5 6" id="KW-0560">Oxidoreductase</keyword>
<name>E1R758_SEDSS</name>
<dbReference type="SUPFAM" id="SSF53720">
    <property type="entry name" value="ALDH-like"/>
    <property type="match status" value="1"/>
</dbReference>
<keyword evidence="4" id="KW-0862">Zinc</keyword>
<organism evidence="9 10">
    <name type="scientific">Sediminispirochaeta smaragdinae (strain DSM 11293 / JCM 15392 / SEBR 4228)</name>
    <name type="common">Spirochaeta smaragdinae</name>
    <dbReference type="NCBI Taxonomy" id="573413"/>
    <lineage>
        <taxon>Bacteria</taxon>
        <taxon>Pseudomonadati</taxon>
        <taxon>Spirochaetota</taxon>
        <taxon>Spirochaetia</taxon>
        <taxon>Spirochaetales</taxon>
        <taxon>Spirochaetaceae</taxon>
        <taxon>Sediminispirochaeta</taxon>
    </lineage>
</organism>
<feature type="active site" description="Proton acceptor" evidence="7">
    <location>
        <position position="330"/>
    </location>
</feature>
<evidence type="ECO:0000256" key="6">
    <source>
        <dbReference type="PIRNR" id="PIRNR000099"/>
    </source>
</evidence>
<dbReference type="PIRSF" id="PIRSF000099">
    <property type="entry name" value="Histidinol_dh"/>
    <property type="match status" value="1"/>
</dbReference>
<comment type="similarity">
    <text evidence="2 6 8">Belongs to the histidinol dehydrogenase family.</text>
</comment>
<dbReference type="EC" id="1.1.1.23" evidence="9"/>
<dbReference type="NCBIfam" id="TIGR00069">
    <property type="entry name" value="hisD"/>
    <property type="match status" value="1"/>
</dbReference>
<dbReference type="EMBL" id="CP002116">
    <property type="protein sequence ID" value="ADK81385.1"/>
    <property type="molecule type" value="Genomic_DNA"/>
</dbReference>
<evidence type="ECO:0000313" key="9">
    <source>
        <dbReference type="EMBL" id="ADK81385.1"/>
    </source>
</evidence>
<protein>
    <submittedName>
        <fullName evidence="9">Histidinol dehydrogenase</fullName>
        <ecNumber evidence="9">1.1.1.23</ecNumber>
    </submittedName>
</protein>
<dbReference type="GO" id="GO:0046872">
    <property type="term" value="F:metal ion binding"/>
    <property type="evidence" value="ECO:0007669"/>
    <property type="project" value="UniProtKB-KW"/>
</dbReference>
<dbReference type="Proteomes" id="UP000002318">
    <property type="component" value="Chromosome"/>
</dbReference>
<sequence>MIRYWKELNSAEQAKLFRRSEIDIEAVSNSVHAIIERVKAEGDEAVLSLTREFDRVELSAGHLRVSKQEIADAKQLLKPPVKGAIEHAIRNVRRFHEAQKPEAMKVVEVEPGLFVGERATAIESAALYVPRGRGSFPSMLYMLAVPAVIAEVPRIVITTPPGEDGSVDPACLYAAELLGIDEIYRVGGAQAIAALTFGTKTIRPVEKIVGPGSMYVTAAKRLLYGTVDVGLPAGPSESILIADETADPELAAKDILVEAEHGSDSSALLITPDRKLAERAADIIQERIADLPEPRKGFVSDVLDGGYGGIIVTETMDEAVSITNQFAPEHLELMVSEPFSLVGKIRNAGEILLGRNIPFSCANYMAGANAVLPTGGKAKTYSAVSVRDFMKYSSVVWSTRDGYDRIADDTRNLALYEGFITHAAAVDRRWS</sequence>
<dbReference type="HOGENOM" id="CLU_006732_3_0_12"/>